<dbReference type="Proteomes" id="UP000018040">
    <property type="component" value="Unassembled WGS sequence"/>
</dbReference>
<dbReference type="VEuPathDB" id="GiardiaDB:QR46_1461"/>
<dbReference type="EMBL" id="AHHH01000078">
    <property type="protein sequence ID" value="ESU42570.1"/>
    <property type="molecule type" value="Genomic_DNA"/>
</dbReference>
<protein>
    <submittedName>
        <fullName evidence="1">Putative ATPase</fullName>
    </submittedName>
</protein>
<name>V6TZY1_GIAIN</name>
<reference evidence="1 2" key="2">
    <citation type="journal article" date="2013" name="Genome Biol. Evol.">
        <title>Genome sequencing of Giardia lamblia genotypes A2 and B isolates (DH and GS) and comparative analysis with the genomes of genotypes A1 and E (WB and Pig).</title>
        <authorList>
            <person name="Adam R.D."/>
            <person name="Dahlstrom E.W."/>
            <person name="Martens C.A."/>
            <person name="Bruno D.P."/>
            <person name="Barbian K.D."/>
            <person name="Ricklefs S.M."/>
            <person name="Hernandez M.M."/>
            <person name="Narla N.P."/>
            <person name="Patel R.B."/>
            <person name="Porcella S.F."/>
            <person name="Nash T.E."/>
        </authorList>
    </citation>
    <scope>NUCLEOTIDE SEQUENCE [LARGE SCALE GENOMIC DNA]</scope>
    <source>
        <strain evidence="1 2">GS</strain>
    </source>
</reference>
<proteinExistence type="predicted"/>
<organism evidence="1 2">
    <name type="scientific">Giardia intestinalis</name>
    <name type="common">Giardia lamblia</name>
    <dbReference type="NCBI Taxonomy" id="5741"/>
    <lineage>
        <taxon>Eukaryota</taxon>
        <taxon>Metamonada</taxon>
        <taxon>Diplomonadida</taxon>
        <taxon>Hexamitidae</taxon>
        <taxon>Giardiinae</taxon>
        <taxon>Giardia</taxon>
    </lineage>
</organism>
<feature type="non-terminal residue" evidence="1">
    <location>
        <position position="1"/>
    </location>
</feature>
<gene>
    <name evidence="1" type="ORF">GSB_154199</name>
</gene>
<evidence type="ECO:0000313" key="1">
    <source>
        <dbReference type="EMBL" id="ESU42570.1"/>
    </source>
</evidence>
<accession>V6TZY1</accession>
<comment type="caution">
    <text evidence="1">The sequence shown here is derived from an EMBL/GenBank/DDBJ whole genome shotgun (WGS) entry which is preliminary data.</text>
</comment>
<sequence length="54" mass="5809">VTAEIGALSLLVAKREKYWSFILLKEAGKADNGTTKELCSSCVHLLSTLASDLL</sequence>
<dbReference type="AlphaFoldDB" id="V6TZY1"/>
<reference evidence="2" key="1">
    <citation type="submission" date="2012-02" db="EMBL/GenBank/DDBJ databases">
        <title>Genome sequencing of Giardia lamblia Genotypes A2 and B isolates (DH and GS) and comparative analysis with the genomes of Genotypes A1 and E (WB and Pig).</title>
        <authorList>
            <person name="Adam R."/>
            <person name="Dahlstrom E."/>
            <person name="Martens C."/>
            <person name="Bruno D."/>
            <person name="Barbian K."/>
            <person name="Porcella S.F."/>
            <person name="Nash T."/>
        </authorList>
    </citation>
    <scope>NUCLEOTIDE SEQUENCE</scope>
    <source>
        <strain evidence="2">GS</strain>
    </source>
</reference>
<evidence type="ECO:0000313" key="2">
    <source>
        <dbReference type="Proteomes" id="UP000018040"/>
    </source>
</evidence>